<feature type="repeat" description="WD" evidence="3">
    <location>
        <begin position="153"/>
        <end position="197"/>
    </location>
</feature>
<dbReference type="InterPro" id="IPR001680">
    <property type="entry name" value="WD40_rpt"/>
</dbReference>
<name>A0A7C8NWL4_ORBOL</name>
<dbReference type="PANTHER" id="PTHR22847:SF730">
    <property type="entry name" value="FUNGAL PROTEIN"/>
    <property type="match status" value="1"/>
</dbReference>
<evidence type="ECO:0000313" key="5">
    <source>
        <dbReference type="EMBL" id="KAF3137591.1"/>
    </source>
</evidence>
<accession>A0A7C8NWL4</accession>
<organism evidence="5 6">
    <name type="scientific">Orbilia oligospora</name>
    <name type="common">Nematode-trapping fungus</name>
    <name type="synonym">Arthrobotrys oligospora</name>
    <dbReference type="NCBI Taxonomy" id="2813651"/>
    <lineage>
        <taxon>Eukaryota</taxon>
        <taxon>Fungi</taxon>
        <taxon>Dikarya</taxon>
        <taxon>Ascomycota</taxon>
        <taxon>Pezizomycotina</taxon>
        <taxon>Orbiliomycetes</taxon>
        <taxon>Orbiliales</taxon>
        <taxon>Orbiliaceae</taxon>
        <taxon>Orbilia</taxon>
    </lineage>
</organism>
<feature type="compositionally biased region" description="Polar residues" evidence="4">
    <location>
        <begin position="1"/>
        <end position="15"/>
    </location>
</feature>
<protein>
    <submittedName>
        <fullName evidence="5">Uncharacterized protein</fullName>
    </submittedName>
</protein>
<sequence length="432" mass="47794">MSVSSDPRNFFQSDQSLEKAERRARKKKELKDKGQPVTVPTKILALQPDTSSPAHVYIAEAGNVARRLNIQVCKKALLLVVTELYIKEVKANKWFFLLSLMKDPKEPNRIYRGHTAPVTSLALNRDGSVLYTGSWDKNIHAFSTQDKTILKTFKGHNDFVKALVFTDILPSKPMLISASSDASIIIWNPETAERLHVLKSHPRGVQALAIDPVESTSERVVLYSAGSKQEIKKWSITTTKVAEECEIIQHETGVNSLRFLGEEGEEDLWTASSDMTAKRFERSALEGLKKGGGSAGGVDPDTELWHKDFVNDVAMDVGGRWVITACSDEEVRVWDAGTSKLYHKFSGHYDVVTAIAVIGNDLISVSLDATVRKWSLEPADVKAAVEEAHRNEEGAIDDEEIEGGAIGRSRSNSMLTAEEEAELAELMAEEDD</sequence>
<dbReference type="PANTHER" id="PTHR22847">
    <property type="entry name" value="WD40 REPEAT PROTEIN"/>
    <property type="match status" value="1"/>
</dbReference>
<dbReference type="SUPFAM" id="SSF50978">
    <property type="entry name" value="WD40 repeat-like"/>
    <property type="match status" value="1"/>
</dbReference>
<evidence type="ECO:0000256" key="2">
    <source>
        <dbReference type="ARBA" id="ARBA00022737"/>
    </source>
</evidence>
<evidence type="ECO:0000256" key="4">
    <source>
        <dbReference type="SAM" id="MobiDB-lite"/>
    </source>
</evidence>
<dbReference type="PROSITE" id="PS50082">
    <property type="entry name" value="WD_REPEATS_2"/>
    <property type="match status" value="3"/>
</dbReference>
<feature type="region of interest" description="Disordered" evidence="4">
    <location>
        <begin position="1"/>
        <end position="35"/>
    </location>
</feature>
<dbReference type="SMART" id="SM00320">
    <property type="entry name" value="WD40"/>
    <property type="match status" value="6"/>
</dbReference>
<dbReference type="Pfam" id="PF00400">
    <property type="entry name" value="WD40"/>
    <property type="match status" value="3"/>
</dbReference>
<dbReference type="Proteomes" id="UP000480548">
    <property type="component" value="Unassembled WGS sequence"/>
</dbReference>
<evidence type="ECO:0000313" key="6">
    <source>
        <dbReference type="Proteomes" id="UP000480548"/>
    </source>
</evidence>
<feature type="region of interest" description="Disordered" evidence="4">
    <location>
        <begin position="407"/>
        <end position="432"/>
    </location>
</feature>
<feature type="repeat" description="WD" evidence="3">
    <location>
        <begin position="306"/>
        <end position="344"/>
    </location>
</feature>
<evidence type="ECO:0000256" key="1">
    <source>
        <dbReference type="ARBA" id="ARBA00022574"/>
    </source>
</evidence>
<dbReference type="InterPro" id="IPR015943">
    <property type="entry name" value="WD40/YVTN_repeat-like_dom_sf"/>
</dbReference>
<gene>
    <name evidence="5" type="ORF">TWF703_005016</name>
</gene>
<dbReference type="GO" id="GO:0005634">
    <property type="term" value="C:nucleus"/>
    <property type="evidence" value="ECO:0007669"/>
    <property type="project" value="TreeGrafter"/>
</dbReference>
<feature type="compositionally biased region" description="Acidic residues" evidence="4">
    <location>
        <begin position="417"/>
        <end position="432"/>
    </location>
</feature>
<comment type="caution">
    <text evidence="5">The sequence shown here is derived from an EMBL/GenBank/DDBJ whole genome shotgun (WGS) entry which is preliminary data.</text>
</comment>
<keyword evidence="2" id="KW-0677">Repeat</keyword>
<dbReference type="EMBL" id="WIQZ01000025">
    <property type="protein sequence ID" value="KAF3137591.1"/>
    <property type="molecule type" value="Genomic_DNA"/>
</dbReference>
<proteinExistence type="predicted"/>
<reference evidence="5 6" key="1">
    <citation type="submission" date="2019-06" db="EMBL/GenBank/DDBJ databases">
        <authorList>
            <person name="Palmer J.M."/>
        </authorList>
    </citation>
    <scope>NUCLEOTIDE SEQUENCE [LARGE SCALE GENOMIC DNA]</scope>
    <source>
        <strain evidence="5 6">TWF703</strain>
    </source>
</reference>
<dbReference type="InterPro" id="IPR036322">
    <property type="entry name" value="WD40_repeat_dom_sf"/>
</dbReference>
<keyword evidence="1 3" id="KW-0853">WD repeat</keyword>
<dbReference type="AlphaFoldDB" id="A0A7C8NWL4"/>
<feature type="repeat" description="WD" evidence="3">
    <location>
        <begin position="111"/>
        <end position="152"/>
    </location>
</feature>
<dbReference type="Gene3D" id="2.130.10.10">
    <property type="entry name" value="YVTN repeat-like/Quinoprotein amine dehydrogenase"/>
    <property type="match status" value="2"/>
</dbReference>
<evidence type="ECO:0000256" key="3">
    <source>
        <dbReference type="PROSITE-ProRule" id="PRU00221"/>
    </source>
</evidence>